<organism evidence="9 10">
    <name type="scientific">Rickettsia bellii str. RML Mogi</name>
    <dbReference type="NCBI Taxonomy" id="1359194"/>
    <lineage>
        <taxon>Bacteria</taxon>
        <taxon>Pseudomonadati</taxon>
        <taxon>Pseudomonadota</taxon>
        <taxon>Alphaproteobacteria</taxon>
        <taxon>Rickettsiales</taxon>
        <taxon>Rickettsiaceae</taxon>
        <taxon>Rickettsieae</taxon>
        <taxon>Rickettsia</taxon>
        <taxon>belli group</taxon>
    </lineage>
</organism>
<comment type="similarity">
    <text evidence="6 7">Belongs to the class I-like SAM-binding methyltransferase superfamily. C5-methyltransferase family.</text>
</comment>
<dbReference type="PRINTS" id="PR00105">
    <property type="entry name" value="C5METTRFRASE"/>
</dbReference>
<name>A0A0F3QH20_RICBE</name>
<evidence type="ECO:0000256" key="3">
    <source>
        <dbReference type="ARBA" id="ARBA00022691"/>
    </source>
</evidence>
<dbReference type="PROSITE" id="PS51679">
    <property type="entry name" value="SAM_MT_C5"/>
    <property type="match status" value="1"/>
</dbReference>
<evidence type="ECO:0000256" key="5">
    <source>
        <dbReference type="ARBA" id="ARBA00047422"/>
    </source>
</evidence>
<evidence type="ECO:0000256" key="1">
    <source>
        <dbReference type="ARBA" id="ARBA00022603"/>
    </source>
</evidence>
<dbReference type="InterPro" id="IPR050390">
    <property type="entry name" value="C5-Methyltransferase"/>
</dbReference>
<protein>
    <recommendedName>
        <fullName evidence="8">Cytosine-specific methyltransferase</fullName>
        <ecNumber evidence="8">2.1.1.37</ecNumber>
    </recommendedName>
</protein>
<dbReference type="STRING" id="33990.A3306_04805"/>
<dbReference type="EC" id="2.1.1.37" evidence="8"/>
<dbReference type="GO" id="GO:0009307">
    <property type="term" value="P:DNA restriction-modification system"/>
    <property type="evidence" value="ECO:0007669"/>
    <property type="project" value="UniProtKB-KW"/>
</dbReference>
<dbReference type="Pfam" id="PF00145">
    <property type="entry name" value="DNA_methylase"/>
    <property type="match status" value="1"/>
</dbReference>
<comment type="caution">
    <text evidence="9">The sequence shown here is derived from an EMBL/GenBank/DDBJ whole genome shotgun (WGS) entry which is preliminary data.</text>
</comment>
<dbReference type="EMBL" id="LAOJ01000001">
    <property type="protein sequence ID" value="KJV91547.1"/>
    <property type="molecule type" value="Genomic_DNA"/>
</dbReference>
<dbReference type="SUPFAM" id="SSF53335">
    <property type="entry name" value="S-adenosyl-L-methionine-dependent methyltransferases"/>
    <property type="match status" value="1"/>
</dbReference>
<keyword evidence="1 6" id="KW-0489">Methyltransferase</keyword>
<feature type="active site" evidence="6">
    <location>
        <position position="130"/>
    </location>
</feature>
<comment type="catalytic activity">
    <reaction evidence="5 8">
        <text>a 2'-deoxycytidine in DNA + S-adenosyl-L-methionine = a 5-methyl-2'-deoxycytidine in DNA + S-adenosyl-L-homocysteine + H(+)</text>
        <dbReference type="Rhea" id="RHEA:13681"/>
        <dbReference type="Rhea" id="RHEA-COMP:11369"/>
        <dbReference type="Rhea" id="RHEA-COMP:11370"/>
        <dbReference type="ChEBI" id="CHEBI:15378"/>
        <dbReference type="ChEBI" id="CHEBI:57856"/>
        <dbReference type="ChEBI" id="CHEBI:59789"/>
        <dbReference type="ChEBI" id="CHEBI:85452"/>
        <dbReference type="ChEBI" id="CHEBI:85454"/>
        <dbReference type="EC" id="2.1.1.37"/>
    </reaction>
</comment>
<evidence type="ECO:0000256" key="7">
    <source>
        <dbReference type="RuleBase" id="RU000416"/>
    </source>
</evidence>
<dbReference type="InterPro" id="IPR001525">
    <property type="entry name" value="C5_MeTfrase"/>
</dbReference>
<dbReference type="GO" id="GO:0003886">
    <property type="term" value="F:DNA (cytosine-5-)-methyltransferase activity"/>
    <property type="evidence" value="ECO:0007669"/>
    <property type="project" value="UniProtKB-EC"/>
</dbReference>
<dbReference type="GO" id="GO:0032259">
    <property type="term" value="P:methylation"/>
    <property type="evidence" value="ECO:0007669"/>
    <property type="project" value="UniProtKB-KW"/>
</dbReference>
<proteinExistence type="inferred from homology"/>
<sequence length="374" mass="42504">MKQKTVKIEDSYNFKKTIVELVTQKALFKKIKVISLFSGCGGLDLGFEGNFNIHESCIKDDDFIKSKNGNTVILKDNPFEIVFCNDIMQEAKVAWEANFSNKLEYSTKSIRELKGYLLPKADLVIGGFPCQDFSLAGKRAGFSSERGRLYQEMARIIREVRPKAFVAENVYGLLSINGAIETIKKEFENGGYKVFHYPVEAQQYGVPQTRKRVFFIGIKESDLKRKIDEKEFLPKPSHFDKAVTLNQVFKNLSEPNESSDPDQKSYSKAKFYGLNCQGNKSVDINKPAPTIRAEHHGNIEFRRLENNGNGNDRRLTVREAAIIQTFPTSFSFIEKNGKKLLSQSASYKVIGNAVPPLLAYHFARKLGKLWHDIF</sequence>
<accession>A0A0F3QH20</accession>
<evidence type="ECO:0000313" key="10">
    <source>
        <dbReference type="Proteomes" id="UP000033689"/>
    </source>
</evidence>
<keyword evidence="3 6" id="KW-0949">S-adenosyl-L-methionine</keyword>
<dbReference type="PROSITE" id="PS00094">
    <property type="entry name" value="C5_MTASE_1"/>
    <property type="match status" value="1"/>
</dbReference>
<dbReference type="Gene3D" id="3.90.120.10">
    <property type="entry name" value="DNA Methylase, subunit A, domain 2"/>
    <property type="match status" value="1"/>
</dbReference>
<evidence type="ECO:0000256" key="8">
    <source>
        <dbReference type="RuleBase" id="RU000417"/>
    </source>
</evidence>
<dbReference type="GO" id="GO:0044027">
    <property type="term" value="P:negative regulation of gene expression via chromosomal CpG island methylation"/>
    <property type="evidence" value="ECO:0007669"/>
    <property type="project" value="TreeGrafter"/>
</dbReference>
<dbReference type="REBASE" id="618930">
    <property type="entry name" value="M.RbeMogiORF153P"/>
</dbReference>
<dbReference type="AlphaFoldDB" id="A0A0F3QH20"/>
<keyword evidence="4" id="KW-0680">Restriction system</keyword>
<dbReference type="PATRIC" id="fig|1359194.3.peg.152"/>
<evidence type="ECO:0000313" key="9">
    <source>
        <dbReference type="EMBL" id="KJV91547.1"/>
    </source>
</evidence>
<dbReference type="PANTHER" id="PTHR10629">
    <property type="entry name" value="CYTOSINE-SPECIFIC METHYLTRANSFERASE"/>
    <property type="match status" value="1"/>
</dbReference>
<dbReference type="Proteomes" id="UP000033689">
    <property type="component" value="Unassembled WGS sequence"/>
</dbReference>
<dbReference type="InterPro" id="IPR018117">
    <property type="entry name" value="C5_DNA_meth_AS"/>
</dbReference>
<gene>
    <name evidence="9" type="ORF">RBEMOGI_0153</name>
</gene>
<evidence type="ECO:0000256" key="2">
    <source>
        <dbReference type="ARBA" id="ARBA00022679"/>
    </source>
</evidence>
<dbReference type="Gene3D" id="3.40.50.150">
    <property type="entry name" value="Vaccinia Virus protein VP39"/>
    <property type="match status" value="1"/>
</dbReference>
<dbReference type="InterPro" id="IPR029063">
    <property type="entry name" value="SAM-dependent_MTases_sf"/>
</dbReference>
<evidence type="ECO:0000256" key="6">
    <source>
        <dbReference type="PROSITE-ProRule" id="PRU01016"/>
    </source>
</evidence>
<dbReference type="RefSeq" id="WP_082068132.1">
    <property type="nucleotide sequence ID" value="NZ_LAOJ01000001.1"/>
</dbReference>
<keyword evidence="2 6" id="KW-0808">Transferase</keyword>
<dbReference type="GO" id="GO:0003677">
    <property type="term" value="F:DNA binding"/>
    <property type="evidence" value="ECO:0007669"/>
    <property type="project" value="TreeGrafter"/>
</dbReference>
<reference evidence="9 10" key="1">
    <citation type="submission" date="2015-02" db="EMBL/GenBank/DDBJ databases">
        <title>Genome Sequencing of Rickettsiales.</title>
        <authorList>
            <person name="Daugherty S.C."/>
            <person name="Su Q."/>
            <person name="Abolude K."/>
            <person name="Beier-Sexton M."/>
            <person name="Carlyon J.A."/>
            <person name="Carter R."/>
            <person name="Day N.P."/>
            <person name="Dumler S.J."/>
            <person name="Dyachenko V."/>
            <person name="Godinez A."/>
            <person name="Kurtti T.J."/>
            <person name="Lichay M."/>
            <person name="Mullins K.E."/>
            <person name="Ott S."/>
            <person name="Pappas-Brown V."/>
            <person name="Paris D.H."/>
            <person name="Patel P."/>
            <person name="Richards A.L."/>
            <person name="Sadzewicz L."/>
            <person name="Sears K."/>
            <person name="Seidman D."/>
            <person name="Sengamalay N."/>
            <person name="Stenos J."/>
            <person name="Tallon L.J."/>
            <person name="Vincent G."/>
            <person name="Fraser C.M."/>
            <person name="Munderloh U."/>
            <person name="Dunning-Hotopp J.C."/>
        </authorList>
    </citation>
    <scope>NUCLEOTIDE SEQUENCE [LARGE SCALE GENOMIC DNA]</scope>
    <source>
        <strain evidence="9 10">RML Mogi</strain>
    </source>
</reference>
<evidence type="ECO:0000256" key="4">
    <source>
        <dbReference type="ARBA" id="ARBA00022747"/>
    </source>
</evidence>
<dbReference type="NCBIfam" id="TIGR00675">
    <property type="entry name" value="dcm"/>
    <property type="match status" value="1"/>
</dbReference>
<dbReference type="PANTHER" id="PTHR10629:SF52">
    <property type="entry name" value="DNA (CYTOSINE-5)-METHYLTRANSFERASE 1"/>
    <property type="match status" value="1"/>
</dbReference>